<dbReference type="AlphaFoldDB" id="A0A3E1P1D1"/>
<dbReference type="InterPro" id="IPR009057">
    <property type="entry name" value="Homeodomain-like_sf"/>
</dbReference>
<dbReference type="EMBL" id="QTJV01000006">
    <property type="protein sequence ID" value="RFM33987.1"/>
    <property type="molecule type" value="Genomic_DNA"/>
</dbReference>
<name>A0A3E1P1D1_9BACT</name>
<protein>
    <submittedName>
        <fullName evidence="5">AraC family transcriptional regulator</fullName>
    </submittedName>
</protein>
<gene>
    <name evidence="5" type="ORF">DXN04_18745</name>
</gene>
<dbReference type="Pfam" id="PF12833">
    <property type="entry name" value="HTH_18"/>
    <property type="match status" value="1"/>
</dbReference>
<keyword evidence="6" id="KW-1185">Reference proteome</keyword>
<dbReference type="GO" id="GO:0003700">
    <property type="term" value="F:DNA-binding transcription factor activity"/>
    <property type="evidence" value="ECO:0007669"/>
    <property type="project" value="InterPro"/>
</dbReference>
<dbReference type="InterPro" id="IPR018060">
    <property type="entry name" value="HTH_AraC"/>
</dbReference>
<evidence type="ECO:0000256" key="1">
    <source>
        <dbReference type="ARBA" id="ARBA00023015"/>
    </source>
</evidence>
<dbReference type="Gene3D" id="1.10.10.60">
    <property type="entry name" value="Homeodomain-like"/>
    <property type="match status" value="2"/>
</dbReference>
<keyword evidence="1" id="KW-0805">Transcription regulation</keyword>
<dbReference type="Proteomes" id="UP000261174">
    <property type="component" value="Unassembled WGS sequence"/>
</dbReference>
<accession>A0A3E1P1D1</accession>
<dbReference type="PANTHER" id="PTHR43280:SF32">
    <property type="entry name" value="TRANSCRIPTIONAL REGULATORY PROTEIN"/>
    <property type="match status" value="1"/>
</dbReference>
<organism evidence="5 6">
    <name type="scientific">Chitinophaga silvisoli</name>
    <dbReference type="NCBI Taxonomy" id="2291814"/>
    <lineage>
        <taxon>Bacteria</taxon>
        <taxon>Pseudomonadati</taxon>
        <taxon>Bacteroidota</taxon>
        <taxon>Chitinophagia</taxon>
        <taxon>Chitinophagales</taxon>
        <taxon>Chitinophagaceae</taxon>
        <taxon>Chitinophaga</taxon>
    </lineage>
</organism>
<dbReference type="PRINTS" id="PR00032">
    <property type="entry name" value="HTHARAC"/>
</dbReference>
<evidence type="ECO:0000313" key="5">
    <source>
        <dbReference type="EMBL" id="RFM33987.1"/>
    </source>
</evidence>
<reference evidence="5 6" key="1">
    <citation type="submission" date="2018-08" db="EMBL/GenBank/DDBJ databases">
        <title>Chitinophaga sp. K20C18050901, a novel bacterium isolated from forest soil.</title>
        <authorList>
            <person name="Wang C."/>
        </authorList>
    </citation>
    <scope>NUCLEOTIDE SEQUENCE [LARGE SCALE GENOMIC DNA]</scope>
    <source>
        <strain evidence="5 6">K20C18050901</strain>
    </source>
</reference>
<dbReference type="OrthoDB" id="135231at2"/>
<evidence type="ECO:0000256" key="2">
    <source>
        <dbReference type="ARBA" id="ARBA00023125"/>
    </source>
</evidence>
<keyword evidence="2" id="KW-0238">DNA-binding</keyword>
<comment type="caution">
    <text evidence="5">The sequence shown here is derived from an EMBL/GenBank/DDBJ whole genome shotgun (WGS) entry which is preliminary data.</text>
</comment>
<feature type="domain" description="HTH araC/xylS-type" evidence="4">
    <location>
        <begin position="196"/>
        <end position="301"/>
    </location>
</feature>
<evidence type="ECO:0000256" key="3">
    <source>
        <dbReference type="ARBA" id="ARBA00023163"/>
    </source>
</evidence>
<evidence type="ECO:0000259" key="4">
    <source>
        <dbReference type="PROSITE" id="PS01124"/>
    </source>
</evidence>
<keyword evidence="3" id="KW-0804">Transcription</keyword>
<dbReference type="GO" id="GO:0043565">
    <property type="term" value="F:sequence-specific DNA binding"/>
    <property type="evidence" value="ECO:0007669"/>
    <property type="project" value="InterPro"/>
</dbReference>
<dbReference type="PROSITE" id="PS01124">
    <property type="entry name" value="HTH_ARAC_FAMILY_2"/>
    <property type="match status" value="1"/>
</dbReference>
<dbReference type="InterPro" id="IPR020449">
    <property type="entry name" value="Tscrpt_reg_AraC-type_HTH"/>
</dbReference>
<evidence type="ECO:0000313" key="6">
    <source>
        <dbReference type="Proteomes" id="UP000261174"/>
    </source>
</evidence>
<dbReference type="SMART" id="SM00342">
    <property type="entry name" value="HTH_ARAC"/>
    <property type="match status" value="1"/>
</dbReference>
<dbReference type="SUPFAM" id="SSF46689">
    <property type="entry name" value="Homeodomain-like"/>
    <property type="match status" value="1"/>
</dbReference>
<sequence>MNQNINNIKSISQLHEIFGFPKPTHPLISIIDVSKWEIQEQFVAVKFTSELYTIGLKDKSCGLQYGRNAYDFNEGVLFFTAPGQVQSVSKAQVIDEIQGWMLFFHPDLIRNTSLGKTIEDYAFFSYDVHEALHLSDAEQKTVTDCKVMIQNEIAERIDNHSQTVIASSLELLLNLSRRYYERQFNTRSAQNSDVVSQFHSLLNSYFKDGKFAETGIPSIEYFSNKVHLSGNYLSDLLKKETGYTIKDHVNNFIVEKAKTLLLIESNSVSSIAYNLGFNYPHYFNRLFKSKTGLTPQEYRKLN</sequence>
<dbReference type="RefSeq" id="WP_116854905.1">
    <property type="nucleotide sequence ID" value="NZ_QTJV01000006.1"/>
</dbReference>
<proteinExistence type="predicted"/>
<dbReference type="PANTHER" id="PTHR43280">
    <property type="entry name" value="ARAC-FAMILY TRANSCRIPTIONAL REGULATOR"/>
    <property type="match status" value="1"/>
</dbReference>